<dbReference type="AlphaFoldDB" id="A0A8S1KU90"/>
<keyword evidence="1" id="KW-0378">Hydrolase</keyword>
<evidence type="ECO:0000313" key="4">
    <source>
        <dbReference type="Proteomes" id="UP000692954"/>
    </source>
</evidence>
<dbReference type="GO" id="GO:0016791">
    <property type="term" value="F:phosphatase activity"/>
    <property type="evidence" value="ECO:0007669"/>
    <property type="project" value="TreeGrafter"/>
</dbReference>
<dbReference type="InterPro" id="IPR000560">
    <property type="entry name" value="His_Pase_clade-2"/>
</dbReference>
<dbReference type="Pfam" id="PF00328">
    <property type="entry name" value="His_Phos_2"/>
    <property type="match status" value="1"/>
</dbReference>
<evidence type="ECO:0000313" key="3">
    <source>
        <dbReference type="EMBL" id="CAD8057495.1"/>
    </source>
</evidence>
<dbReference type="Proteomes" id="UP000692954">
    <property type="component" value="Unassembled WGS sequence"/>
</dbReference>
<dbReference type="PANTHER" id="PTHR11567">
    <property type="entry name" value="ACID PHOSPHATASE-RELATED"/>
    <property type="match status" value="1"/>
</dbReference>
<dbReference type="CDD" id="cd07040">
    <property type="entry name" value="HP"/>
    <property type="match status" value="1"/>
</dbReference>
<accession>A0A8S1KU90</accession>
<name>A0A8S1KU90_9CILI</name>
<feature type="transmembrane region" description="Helical" evidence="2">
    <location>
        <begin position="6"/>
        <end position="27"/>
    </location>
</feature>
<dbReference type="EMBL" id="CAJJDN010000011">
    <property type="protein sequence ID" value="CAD8057495.1"/>
    <property type="molecule type" value="Genomic_DNA"/>
</dbReference>
<gene>
    <name evidence="3" type="ORF">PSON_ATCC_30995.1.T0110246</name>
</gene>
<evidence type="ECO:0000256" key="1">
    <source>
        <dbReference type="ARBA" id="ARBA00022801"/>
    </source>
</evidence>
<evidence type="ECO:0000256" key="2">
    <source>
        <dbReference type="SAM" id="Phobius"/>
    </source>
</evidence>
<evidence type="ECO:0008006" key="5">
    <source>
        <dbReference type="Google" id="ProtNLM"/>
    </source>
</evidence>
<keyword evidence="4" id="KW-1185">Reference proteome</keyword>
<dbReference type="InterPro" id="IPR050645">
    <property type="entry name" value="Histidine_acid_phosphatase"/>
</dbReference>
<dbReference type="OrthoDB" id="258392at2759"/>
<keyword evidence="2" id="KW-0472">Membrane</keyword>
<keyword evidence="2" id="KW-1133">Transmembrane helix</keyword>
<proteinExistence type="predicted"/>
<reference evidence="3" key="1">
    <citation type="submission" date="2021-01" db="EMBL/GenBank/DDBJ databases">
        <authorList>
            <consortium name="Genoscope - CEA"/>
            <person name="William W."/>
        </authorList>
    </citation>
    <scope>NUCLEOTIDE SEQUENCE</scope>
</reference>
<protein>
    <recommendedName>
        <fullName evidence="5">Histidine phosphatase family (Branch 2) protein</fullName>
    </recommendedName>
</protein>
<keyword evidence="2" id="KW-0812">Transmembrane</keyword>
<sequence length="383" mass="45600">MFTSQLTWAILQLFIVGTLYFVIFQAINVQHQQKEITFIRHGARSPNKYNPLDQELWKNYKPGHLTEKGFLQLQQLGQSYQTNYFYDDNANCIYQKLNFISSLKPRVIHSFIAFIQGLCPNNFSEILKNFFQDYFSNYSKNEKILKQILQSNFTSPFDFDFETFQMDRDFLFHGHSSSQCPILDQIELEILNNQEYLSKNQEFKLRPEFQEVFTEMKNSNSFLQQETITINQMKTFYGGYKCNRYQGFERPVFSLNAQKYLDEIFIYKFYNIDNSKSIQHFSALTEIFQWIIKQIQGDHLFSIYFGHDSNQIAILAVLIEERLIPPFASQLKLIIKGEYANLYFQNELLETKICRSKINCTRRQLIKYLEQYISKDLNDLCQI</sequence>
<dbReference type="PANTHER" id="PTHR11567:SF110">
    <property type="entry name" value="2-PHOSPHOXYLOSE PHOSPHATASE 1"/>
    <property type="match status" value="1"/>
</dbReference>
<organism evidence="3 4">
    <name type="scientific">Paramecium sonneborni</name>
    <dbReference type="NCBI Taxonomy" id="65129"/>
    <lineage>
        <taxon>Eukaryota</taxon>
        <taxon>Sar</taxon>
        <taxon>Alveolata</taxon>
        <taxon>Ciliophora</taxon>
        <taxon>Intramacronucleata</taxon>
        <taxon>Oligohymenophorea</taxon>
        <taxon>Peniculida</taxon>
        <taxon>Parameciidae</taxon>
        <taxon>Paramecium</taxon>
    </lineage>
</organism>
<comment type="caution">
    <text evidence="3">The sequence shown here is derived from an EMBL/GenBank/DDBJ whole genome shotgun (WGS) entry which is preliminary data.</text>
</comment>